<evidence type="ECO:0000313" key="2">
    <source>
        <dbReference type="Proteomes" id="UP000002059"/>
    </source>
</evidence>
<organism evidence="1 2">
    <name type="scientific">Paracoccidioides lutzii (strain ATCC MYA-826 / Pb01)</name>
    <name type="common">Paracoccidioides brasiliensis</name>
    <dbReference type="NCBI Taxonomy" id="502779"/>
    <lineage>
        <taxon>Eukaryota</taxon>
        <taxon>Fungi</taxon>
        <taxon>Dikarya</taxon>
        <taxon>Ascomycota</taxon>
        <taxon>Pezizomycotina</taxon>
        <taxon>Eurotiomycetes</taxon>
        <taxon>Eurotiomycetidae</taxon>
        <taxon>Onygenales</taxon>
        <taxon>Ajellomycetaceae</taxon>
        <taxon>Paracoccidioides</taxon>
    </lineage>
</organism>
<accession>C1HAS7</accession>
<name>C1HAS7_PARBA</name>
<dbReference type="Proteomes" id="UP000002059">
    <property type="component" value="Partially assembled WGS sequence"/>
</dbReference>
<dbReference type="VEuPathDB" id="FungiDB:PAAG_07906"/>
<dbReference type="HOGENOM" id="CLU_2278299_0_0_1"/>
<keyword evidence="2" id="KW-1185">Reference proteome</keyword>
<reference evidence="1 2" key="1">
    <citation type="journal article" date="2011" name="PLoS Genet.">
        <title>Comparative genomic analysis of human fungal pathogens causing paracoccidioidomycosis.</title>
        <authorList>
            <person name="Desjardins C.A."/>
            <person name="Champion M.D."/>
            <person name="Holder J.W."/>
            <person name="Muszewska A."/>
            <person name="Goldberg J."/>
            <person name="Bailao A.M."/>
            <person name="Brigido M.M."/>
            <person name="Ferreira M.E."/>
            <person name="Garcia A.M."/>
            <person name="Grynberg M."/>
            <person name="Gujja S."/>
            <person name="Heiman D.I."/>
            <person name="Henn M.R."/>
            <person name="Kodira C.D."/>
            <person name="Leon-Narvaez H."/>
            <person name="Longo L.V."/>
            <person name="Ma L.J."/>
            <person name="Malavazi I."/>
            <person name="Matsuo A.L."/>
            <person name="Morais F.V."/>
            <person name="Pereira M."/>
            <person name="Rodriguez-Brito S."/>
            <person name="Sakthikumar S."/>
            <person name="Salem-Izacc S.M."/>
            <person name="Sykes S.M."/>
            <person name="Teixeira M.M."/>
            <person name="Vallejo M.C."/>
            <person name="Walter M.E."/>
            <person name="Yandava C."/>
            <person name="Young S."/>
            <person name="Zeng Q."/>
            <person name="Zucker J."/>
            <person name="Felipe M.S."/>
            <person name="Goldman G.H."/>
            <person name="Haas B.J."/>
            <person name="McEwen J.G."/>
            <person name="Nino-Vega G."/>
            <person name="Puccia R."/>
            <person name="San-Blas G."/>
            <person name="Soares C.M."/>
            <person name="Birren B.W."/>
            <person name="Cuomo C.A."/>
        </authorList>
    </citation>
    <scope>NUCLEOTIDE SEQUENCE [LARGE SCALE GENOMIC DNA]</scope>
    <source>
        <strain evidence="2">ATCC MYA-826 / Pb01</strain>
    </source>
</reference>
<dbReference type="RefSeq" id="XP_015700801.1">
    <property type="nucleotide sequence ID" value="XM_015846366.1"/>
</dbReference>
<protein>
    <submittedName>
        <fullName evidence="1">Uncharacterized protein</fullName>
    </submittedName>
</protein>
<dbReference type="GeneID" id="9093393"/>
<sequence>MVDPQVPNLDKSVSLHLHRRLEREFQCPVDQSDSRQYGHPGRQLAGQGSRFALFGLARQLPADFVLAFARSNDPPYPGLELNEALGTILWLFGLSGILITEN</sequence>
<dbReference type="AlphaFoldDB" id="C1HAS7"/>
<dbReference type="EMBL" id="KN294018">
    <property type="protein sequence ID" value="EEH37488.2"/>
    <property type="molecule type" value="Genomic_DNA"/>
</dbReference>
<gene>
    <name evidence="1" type="ORF">PAAG_07906</name>
</gene>
<proteinExistence type="predicted"/>
<evidence type="ECO:0000313" key="1">
    <source>
        <dbReference type="EMBL" id="EEH37488.2"/>
    </source>
</evidence>
<dbReference type="KEGG" id="pbl:PAAG_07906"/>